<organism evidence="2 3">
    <name type="scientific">Laodelphax striatellus</name>
    <name type="common">Small brown planthopper</name>
    <name type="synonym">Delphax striatella</name>
    <dbReference type="NCBI Taxonomy" id="195883"/>
    <lineage>
        <taxon>Eukaryota</taxon>
        <taxon>Metazoa</taxon>
        <taxon>Ecdysozoa</taxon>
        <taxon>Arthropoda</taxon>
        <taxon>Hexapoda</taxon>
        <taxon>Insecta</taxon>
        <taxon>Pterygota</taxon>
        <taxon>Neoptera</taxon>
        <taxon>Paraneoptera</taxon>
        <taxon>Hemiptera</taxon>
        <taxon>Auchenorrhyncha</taxon>
        <taxon>Fulgoroidea</taxon>
        <taxon>Delphacidae</taxon>
        <taxon>Criomorphinae</taxon>
        <taxon>Laodelphax</taxon>
    </lineage>
</organism>
<keyword evidence="1" id="KW-0175">Coiled coil</keyword>
<dbReference type="AlphaFoldDB" id="A0A482WT12"/>
<dbReference type="EMBL" id="QKKF02026461">
    <property type="protein sequence ID" value="RZF36402.1"/>
    <property type="molecule type" value="Genomic_DNA"/>
</dbReference>
<evidence type="ECO:0000313" key="2">
    <source>
        <dbReference type="EMBL" id="RZF36402.1"/>
    </source>
</evidence>
<name>A0A482WT12_LAOST</name>
<feature type="coiled-coil region" evidence="1">
    <location>
        <begin position="178"/>
        <end position="205"/>
    </location>
</feature>
<accession>A0A482WT12</accession>
<evidence type="ECO:0000256" key="1">
    <source>
        <dbReference type="SAM" id="Coils"/>
    </source>
</evidence>
<keyword evidence="3" id="KW-1185">Reference proteome</keyword>
<dbReference type="InParanoid" id="A0A482WT12"/>
<proteinExistence type="predicted"/>
<feature type="coiled-coil region" evidence="1">
    <location>
        <begin position="30"/>
        <end position="90"/>
    </location>
</feature>
<evidence type="ECO:0000313" key="3">
    <source>
        <dbReference type="Proteomes" id="UP000291343"/>
    </source>
</evidence>
<dbReference type="SMR" id="A0A482WT12"/>
<gene>
    <name evidence="2" type="ORF">LSTR_LSTR002998</name>
</gene>
<reference evidence="2 3" key="1">
    <citation type="journal article" date="2017" name="Gigascience">
        <title>Genome sequence of the small brown planthopper, Laodelphax striatellus.</title>
        <authorList>
            <person name="Zhu J."/>
            <person name="Jiang F."/>
            <person name="Wang X."/>
            <person name="Yang P."/>
            <person name="Bao Y."/>
            <person name="Zhao W."/>
            <person name="Wang W."/>
            <person name="Lu H."/>
            <person name="Wang Q."/>
            <person name="Cui N."/>
            <person name="Li J."/>
            <person name="Chen X."/>
            <person name="Luo L."/>
            <person name="Yu J."/>
            <person name="Kang L."/>
            <person name="Cui F."/>
        </authorList>
    </citation>
    <scope>NUCLEOTIDE SEQUENCE [LARGE SCALE GENOMIC DNA]</scope>
    <source>
        <strain evidence="2">Lst14</strain>
    </source>
</reference>
<sequence length="228" mass="26246">MNANVAGLQSLDNLSLEEIEEQEADQIQIAKDLQYEVERLNMEVECHTKDLHSLREYNAQKAALSSPIVIEQLESEANEKAKIVEMKNELAELFPHQLEKYRVDRIKEMSCFTEDVDELCNLFLNAPNNYESVALSNKLHEVVKMQKSIKMELNGIASDLAAMKEKFSLDLPIRTSKITDLRNTLAEVEKKKEKHYSMGEKLKQEEEAINKILGSLKQEIMQLKNHQN</sequence>
<protein>
    <submittedName>
        <fullName evidence="2">Uncharacterized protein</fullName>
    </submittedName>
</protein>
<dbReference type="Proteomes" id="UP000291343">
    <property type="component" value="Unassembled WGS sequence"/>
</dbReference>
<comment type="caution">
    <text evidence="2">The sequence shown here is derived from an EMBL/GenBank/DDBJ whole genome shotgun (WGS) entry which is preliminary data.</text>
</comment>
<dbReference type="OrthoDB" id="10340819at2759"/>